<feature type="region of interest" description="Disordered" evidence="1">
    <location>
        <begin position="34"/>
        <end position="78"/>
    </location>
</feature>
<feature type="compositionally biased region" description="Acidic residues" evidence="1">
    <location>
        <begin position="35"/>
        <end position="78"/>
    </location>
</feature>
<gene>
    <name evidence="2" type="ORF">PHYEVI_LOCUS420</name>
</gene>
<dbReference type="EMBL" id="OU900094">
    <property type="protein sequence ID" value="CAG9853953.1"/>
    <property type="molecule type" value="Genomic_DNA"/>
</dbReference>
<protein>
    <submittedName>
        <fullName evidence="2">Uncharacterized protein</fullName>
    </submittedName>
</protein>
<proteinExistence type="predicted"/>
<organism evidence="2 3">
    <name type="scientific">Phyllotreta striolata</name>
    <name type="common">Striped flea beetle</name>
    <name type="synonym">Crioceris striolata</name>
    <dbReference type="NCBI Taxonomy" id="444603"/>
    <lineage>
        <taxon>Eukaryota</taxon>
        <taxon>Metazoa</taxon>
        <taxon>Ecdysozoa</taxon>
        <taxon>Arthropoda</taxon>
        <taxon>Hexapoda</taxon>
        <taxon>Insecta</taxon>
        <taxon>Pterygota</taxon>
        <taxon>Neoptera</taxon>
        <taxon>Endopterygota</taxon>
        <taxon>Coleoptera</taxon>
        <taxon>Polyphaga</taxon>
        <taxon>Cucujiformia</taxon>
        <taxon>Chrysomeloidea</taxon>
        <taxon>Chrysomelidae</taxon>
        <taxon>Galerucinae</taxon>
        <taxon>Alticini</taxon>
        <taxon>Phyllotreta</taxon>
    </lineage>
</organism>
<sequence>MCAFLRSTSFSFPSKFPYTGNFIELLLSRIKCEPDLDDEDDEYESSEDDEDEDEESLSDIESYIEFDIEEDDEEEDGE</sequence>
<keyword evidence="3" id="KW-1185">Reference proteome</keyword>
<name>A0A9N9T9P4_PHYSR</name>
<dbReference type="Proteomes" id="UP001153712">
    <property type="component" value="Chromosome 1"/>
</dbReference>
<accession>A0A9N9T9P4</accession>
<evidence type="ECO:0000313" key="2">
    <source>
        <dbReference type="EMBL" id="CAG9853953.1"/>
    </source>
</evidence>
<dbReference type="AlphaFoldDB" id="A0A9N9T9P4"/>
<evidence type="ECO:0000256" key="1">
    <source>
        <dbReference type="SAM" id="MobiDB-lite"/>
    </source>
</evidence>
<evidence type="ECO:0000313" key="3">
    <source>
        <dbReference type="Proteomes" id="UP001153712"/>
    </source>
</evidence>
<reference evidence="2" key="1">
    <citation type="submission" date="2022-01" db="EMBL/GenBank/DDBJ databases">
        <authorList>
            <person name="King R."/>
        </authorList>
    </citation>
    <scope>NUCLEOTIDE SEQUENCE</scope>
</reference>